<evidence type="ECO:0000256" key="2">
    <source>
        <dbReference type="ARBA" id="ARBA00022679"/>
    </source>
</evidence>
<dbReference type="InterPro" id="IPR004821">
    <property type="entry name" value="Cyt_trans-like"/>
</dbReference>
<dbReference type="PANTHER" id="PTHR21342:SF0">
    <property type="entry name" value="BIFUNCTIONAL NMN ADENYLYLTRANSFERASE_NUDIX HYDROLASE"/>
    <property type="match status" value="1"/>
</dbReference>
<evidence type="ECO:0000256" key="3">
    <source>
        <dbReference type="ARBA" id="ARBA00022695"/>
    </source>
</evidence>
<comment type="catalytic activity">
    <reaction evidence="4">
        <text>beta-nicotinamide D-ribonucleotide + ATP + H(+) = diphosphate + NAD(+)</text>
        <dbReference type="Rhea" id="RHEA:21360"/>
        <dbReference type="ChEBI" id="CHEBI:14649"/>
        <dbReference type="ChEBI" id="CHEBI:15378"/>
        <dbReference type="ChEBI" id="CHEBI:30616"/>
        <dbReference type="ChEBI" id="CHEBI:33019"/>
        <dbReference type="ChEBI" id="CHEBI:57540"/>
        <dbReference type="EC" id="2.7.7.1"/>
    </reaction>
</comment>
<dbReference type="PANTHER" id="PTHR21342">
    <property type="entry name" value="PHOSPHOPANTETHEINE ADENYLYLTRANSFERASE"/>
    <property type="match status" value="1"/>
</dbReference>
<evidence type="ECO:0000313" key="7">
    <source>
        <dbReference type="EMBL" id="HDD53688.1"/>
    </source>
</evidence>
<evidence type="ECO:0000256" key="1">
    <source>
        <dbReference type="ARBA" id="ARBA00010124"/>
    </source>
</evidence>
<dbReference type="NCBIfam" id="TIGR00125">
    <property type="entry name" value="cyt_tran_rel"/>
    <property type="match status" value="1"/>
</dbReference>
<comment type="similarity">
    <text evidence="1 4">Belongs to the archaeal NMN adenylyltransferase family.</text>
</comment>
<keyword evidence="2 4" id="KW-0808">Transferase</keyword>
<dbReference type="NCBIfam" id="NF002243">
    <property type="entry name" value="PRK01153.1"/>
    <property type="match status" value="1"/>
</dbReference>
<protein>
    <recommendedName>
        <fullName evidence="4 5">Nicotinamide-nucleotide adenylyltransferase</fullName>
        <ecNumber evidence="4 5">2.7.7.1</ecNumber>
    </recommendedName>
    <alternativeName>
        <fullName evidence="4">NAD(+) diphosphorylase</fullName>
    </alternativeName>
    <alternativeName>
        <fullName evidence="4">NAD(+) pyrophosphorylase</fullName>
    </alternativeName>
    <alternativeName>
        <fullName evidence="4">NMN adenylyltransferase</fullName>
    </alternativeName>
</protein>
<dbReference type="InterPro" id="IPR006418">
    <property type="entry name" value="NMN_Atrans_arc"/>
</dbReference>
<dbReference type="GO" id="GO:0005737">
    <property type="term" value="C:cytoplasm"/>
    <property type="evidence" value="ECO:0007669"/>
    <property type="project" value="UniProtKB-SubCell"/>
</dbReference>
<dbReference type="UniPathway" id="UPA00253">
    <property type="reaction ID" value="UER00600"/>
</dbReference>
<dbReference type="Gene3D" id="3.40.50.620">
    <property type="entry name" value="HUPs"/>
    <property type="match status" value="1"/>
</dbReference>
<name>A0A7C0U733_9BACT</name>
<keyword evidence="4" id="KW-0963">Cytoplasm</keyword>
<comment type="subcellular location">
    <subcellularLocation>
        <location evidence="4">Cytoplasm</location>
    </subcellularLocation>
</comment>
<keyword evidence="4" id="KW-0547">Nucleotide-binding</keyword>
<comment type="caution">
    <text evidence="7">The sequence shown here is derived from an EMBL/GenBank/DDBJ whole genome shotgun (WGS) entry which is preliminary data.</text>
</comment>
<sequence length="177" mass="20266">MRRALLMGRFQPFHLGHLQVVRDILEEFPQLIVAVGSATFNYLEKSPFTAGERIWMIHEALAESGLDMSRIYITAYPNIENNAAWAAHLKSLLPPFHVAFTGNALPHILLKEAGIEVRPLEMINRELYCASEIRRRMLEGEDWESLVPPAVARIIKEIKGVERLKFIVRGESDPLHW</sequence>
<proteinExistence type="inferred from homology"/>
<dbReference type="InterPro" id="IPR014729">
    <property type="entry name" value="Rossmann-like_a/b/a_fold"/>
</dbReference>
<keyword evidence="3 4" id="KW-0548">Nucleotidyltransferase</keyword>
<evidence type="ECO:0000259" key="6">
    <source>
        <dbReference type="Pfam" id="PF01467"/>
    </source>
</evidence>
<comment type="pathway">
    <text evidence="4">Cofactor biosynthesis; NAD(+) biosynthesis; NAD(+) from nicotinamide D-ribonucleotide: step 1/1.</text>
</comment>
<dbReference type="HAMAP" id="MF_00243">
    <property type="entry name" value="NMN_adenylyltr"/>
    <property type="match status" value="1"/>
</dbReference>
<dbReference type="AlphaFoldDB" id="A0A7C0U733"/>
<feature type="domain" description="Cytidyltransferase-like" evidence="6">
    <location>
        <begin position="6"/>
        <end position="94"/>
    </location>
</feature>
<organism evidence="7">
    <name type="scientific">Thermosulfidibacter takaii</name>
    <dbReference type="NCBI Taxonomy" id="412593"/>
    <lineage>
        <taxon>Bacteria</taxon>
        <taxon>Pseudomonadati</taxon>
        <taxon>Thermosulfidibacterota</taxon>
        <taxon>Thermosulfidibacteria</taxon>
        <taxon>Thermosulfidibacterales</taxon>
        <taxon>Thermosulfidibacteraceae</taxon>
    </lineage>
</organism>
<accession>A0A7C0U733</accession>
<dbReference type="NCBIfam" id="TIGR01527">
    <property type="entry name" value="arch_NMN_Atrans"/>
    <property type="match status" value="1"/>
</dbReference>
<dbReference type="EC" id="2.7.7.1" evidence="4 5"/>
<reference evidence="7" key="1">
    <citation type="journal article" date="2020" name="mSystems">
        <title>Genome- and Community-Level Interaction Insights into Carbon Utilization and Element Cycling Functions of Hydrothermarchaeota in Hydrothermal Sediment.</title>
        <authorList>
            <person name="Zhou Z."/>
            <person name="Liu Y."/>
            <person name="Xu W."/>
            <person name="Pan J."/>
            <person name="Luo Z.H."/>
            <person name="Li M."/>
        </authorList>
    </citation>
    <scope>NUCLEOTIDE SEQUENCE [LARGE SCALE GENOMIC DNA]</scope>
    <source>
        <strain evidence="7">HyVt-115</strain>
    </source>
</reference>
<keyword evidence="4" id="KW-0520">NAD</keyword>
<dbReference type="EMBL" id="DQWS01000238">
    <property type="protein sequence ID" value="HDD53688.1"/>
    <property type="molecule type" value="Genomic_DNA"/>
</dbReference>
<gene>
    <name evidence="7" type="ORF">ENF32_06455</name>
</gene>
<keyword evidence="4" id="KW-0067">ATP-binding</keyword>
<dbReference type="SUPFAM" id="SSF52374">
    <property type="entry name" value="Nucleotidylyl transferase"/>
    <property type="match status" value="1"/>
</dbReference>
<dbReference type="Pfam" id="PF01467">
    <property type="entry name" value="CTP_transf_like"/>
    <property type="match status" value="1"/>
</dbReference>
<evidence type="ECO:0000256" key="4">
    <source>
        <dbReference type="HAMAP-Rule" id="MF_00243"/>
    </source>
</evidence>
<dbReference type="GO" id="GO:0000309">
    <property type="term" value="F:nicotinamide-nucleotide adenylyltransferase activity"/>
    <property type="evidence" value="ECO:0007669"/>
    <property type="project" value="UniProtKB-UniRule"/>
</dbReference>
<dbReference type="Proteomes" id="UP000885690">
    <property type="component" value="Unassembled WGS sequence"/>
</dbReference>
<dbReference type="GO" id="GO:0005524">
    <property type="term" value="F:ATP binding"/>
    <property type="evidence" value="ECO:0007669"/>
    <property type="project" value="UniProtKB-KW"/>
</dbReference>
<evidence type="ECO:0000256" key="5">
    <source>
        <dbReference type="NCBIfam" id="TIGR01527"/>
    </source>
</evidence>
<keyword evidence="4" id="KW-0662">Pyridine nucleotide biosynthesis</keyword>
<dbReference type="GO" id="GO:0009435">
    <property type="term" value="P:NAD+ biosynthetic process"/>
    <property type="evidence" value="ECO:0007669"/>
    <property type="project" value="UniProtKB-UniRule"/>
</dbReference>